<keyword evidence="2" id="KW-0274">FAD</keyword>
<reference evidence="5 6" key="1">
    <citation type="submission" date="2018-07" db="EMBL/GenBank/DDBJ databases">
        <title>High-quality-draft genome sequence of Gaiella occulta.</title>
        <authorList>
            <person name="Severino R."/>
            <person name="Froufe H.J.C."/>
            <person name="Rainey F.A."/>
            <person name="Barroso C."/>
            <person name="Albuquerque L."/>
            <person name="Lobo-Da-Cunha A."/>
            <person name="Da Costa M.S."/>
            <person name="Egas C."/>
        </authorList>
    </citation>
    <scope>NUCLEOTIDE SEQUENCE [LARGE SCALE GENOMIC DNA]</scope>
    <source>
        <strain evidence="5 6">F2-233</strain>
    </source>
</reference>
<keyword evidence="6" id="KW-1185">Reference proteome</keyword>
<name>A0A7M2YTJ3_9ACTN</name>
<proteinExistence type="predicted"/>
<dbReference type="Pfam" id="PF03450">
    <property type="entry name" value="CO_deh_flav_C"/>
    <property type="match status" value="1"/>
</dbReference>
<dbReference type="AlphaFoldDB" id="A0A7M2YTJ3"/>
<dbReference type="EMBL" id="QQZY01000010">
    <property type="protein sequence ID" value="RDI73345.1"/>
    <property type="molecule type" value="Genomic_DNA"/>
</dbReference>
<dbReference type="PANTHER" id="PTHR42659:SF2">
    <property type="entry name" value="XANTHINE DEHYDROGENASE SUBUNIT C-RELATED"/>
    <property type="match status" value="1"/>
</dbReference>
<keyword evidence="3" id="KW-0560">Oxidoreductase</keyword>
<dbReference type="InterPro" id="IPR036683">
    <property type="entry name" value="CO_DH_flav_C_dom_sf"/>
</dbReference>
<feature type="domain" description="FAD-binding PCMH-type" evidence="4">
    <location>
        <begin position="1"/>
        <end position="177"/>
    </location>
</feature>
<evidence type="ECO:0000256" key="2">
    <source>
        <dbReference type="ARBA" id="ARBA00022827"/>
    </source>
</evidence>
<dbReference type="GO" id="GO:0016491">
    <property type="term" value="F:oxidoreductase activity"/>
    <property type="evidence" value="ECO:0007669"/>
    <property type="project" value="UniProtKB-KW"/>
</dbReference>
<dbReference type="SUPFAM" id="SSF56176">
    <property type="entry name" value="FAD-binding/transporter-associated domain-like"/>
    <property type="match status" value="1"/>
</dbReference>
<dbReference type="Pfam" id="PF00941">
    <property type="entry name" value="FAD_binding_5"/>
    <property type="match status" value="1"/>
</dbReference>
<evidence type="ECO:0000256" key="1">
    <source>
        <dbReference type="ARBA" id="ARBA00022630"/>
    </source>
</evidence>
<dbReference type="InterPro" id="IPR016169">
    <property type="entry name" value="FAD-bd_PCMH_sub2"/>
</dbReference>
<dbReference type="SMART" id="SM01092">
    <property type="entry name" value="CO_deh_flav_C"/>
    <property type="match status" value="1"/>
</dbReference>
<evidence type="ECO:0000259" key="4">
    <source>
        <dbReference type="PROSITE" id="PS51387"/>
    </source>
</evidence>
<dbReference type="OrthoDB" id="9793944at2"/>
<evidence type="ECO:0000256" key="3">
    <source>
        <dbReference type="ARBA" id="ARBA00023002"/>
    </source>
</evidence>
<dbReference type="FunFam" id="3.30.465.10:FF:000017">
    <property type="entry name" value="Xanthine dehydrogenase, FAD binding subunit"/>
    <property type="match status" value="1"/>
</dbReference>
<organism evidence="5 6">
    <name type="scientific">Gaiella occulta</name>
    <dbReference type="NCBI Taxonomy" id="1002870"/>
    <lineage>
        <taxon>Bacteria</taxon>
        <taxon>Bacillati</taxon>
        <taxon>Actinomycetota</taxon>
        <taxon>Thermoleophilia</taxon>
        <taxon>Gaiellales</taxon>
        <taxon>Gaiellaceae</taxon>
        <taxon>Gaiella</taxon>
    </lineage>
</organism>
<dbReference type="RefSeq" id="WP_114797335.1">
    <property type="nucleotide sequence ID" value="NZ_QQZY01000010.1"/>
</dbReference>
<dbReference type="Gene3D" id="3.30.43.10">
    <property type="entry name" value="Uridine Diphospho-n-acetylenolpyruvylglucosamine Reductase, domain 2"/>
    <property type="match status" value="1"/>
</dbReference>
<reference evidence="6" key="2">
    <citation type="journal article" date="2019" name="MicrobiologyOpen">
        <title>High-quality draft genome sequence of Gaiella occulta isolated from a 150 meter deep mineral water borehole and comparison with the genome sequences of other deep-branching lineages of the phylum Actinobacteria.</title>
        <authorList>
            <person name="Severino R."/>
            <person name="Froufe H.J.C."/>
            <person name="Barroso C."/>
            <person name="Albuquerque L."/>
            <person name="Lobo-da-Cunha A."/>
            <person name="da Costa M.S."/>
            <person name="Egas C."/>
        </authorList>
    </citation>
    <scope>NUCLEOTIDE SEQUENCE [LARGE SCALE GENOMIC DNA]</scope>
    <source>
        <strain evidence="6">F2-233</strain>
    </source>
</reference>
<dbReference type="InterPro" id="IPR005107">
    <property type="entry name" value="CO_DH_flav_C"/>
</dbReference>
<dbReference type="Gene3D" id="3.30.390.50">
    <property type="entry name" value="CO dehydrogenase flavoprotein, C-terminal domain"/>
    <property type="match status" value="1"/>
</dbReference>
<dbReference type="PROSITE" id="PS51387">
    <property type="entry name" value="FAD_PCMH"/>
    <property type="match status" value="1"/>
</dbReference>
<dbReference type="GO" id="GO:0071949">
    <property type="term" value="F:FAD binding"/>
    <property type="evidence" value="ECO:0007669"/>
    <property type="project" value="InterPro"/>
</dbReference>
<dbReference type="InterPro" id="IPR036318">
    <property type="entry name" value="FAD-bd_PCMH-like_sf"/>
</dbReference>
<dbReference type="InterPro" id="IPR002346">
    <property type="entry name" value="Mopterin_DH_FAD-bd"/>
</dbReference>
<sequence length="281" mass="29027">MIPASFDYEVAESVEHALRLLGSDAEAKLIAGGHSLVPALKLRIARPSQLVDIGRLSGLSYVRDAGTQLAIGALTRHKAVRDDPLLQEHCPIVSTTAGMIGDPQVRHRGTIGGSLAHGDPASDLPAVMLALGAEMVVRGPDGERTVPASAFFAGVFETAASAPGHMLVEVRVPKLGDATGWSYLKLRRRAQDWATVGVAALVYRNGGDVVGASVALTNMGGTPVRAQAVEDALAAGASPAEAAAHAAEGTAPSSDTAASAEFRGHLARVLTRRALDEALSR</sequence>
<dbReference type="InterPro" id="IPR016167">
    <property type="entry name" value="FAD-bd_PCMH_sub1"/>
</dbReference>
<dbReference type="InterPro" id="IPR051312">
    <property type="entry name" value="Diverse_Substr_Oxidored"/>
</dbReference>
<dbReference type="PANTHER" id="PTHR42659">
    <property type="entry name" value="XANTHINE DEHYDROGENASE SUBUNIT C-RELATED"/>
    <property type="match status" value="1"/>
</dbReference>
<evidence type="ECO:0000313" key="5">
    <source>
        <dbReference type="EMBL" id="RDI73345.1"/>
    </source>
</evidence>
<dbReference type="InterPro" id="IPR016166">
    <property type="entry name" value="FAD-bd_PCMH"/>
</dbReference>
<protein>
    <submittedName>
        <fullName evidence="5">Aerobic-type carbon monoxide dehydrogenase middle subunit CoxM/CutM-like protein</fullName>
    </submittedName>
</protein>
<keyword evidence="1" id="KW-0285">Flavoprotein</keyword>
<dbReference type="Proteomes" id="UP000254134">
    <property type="component" value="Unassembled WGS sequence"/>
</dbReference>
<accession>A0A7M2YTJ3</accession>
<dbReference type="SUPFAM" id="SSF55447">
    <property type="entry name" value="CO dehydrogenase flavoprotein C-terminal domain-like"/>
    <property type="match status" value="1"/>
</dbReference>
<evidence type="ECO:0000313" key="6">
    <source>
        <dbReference type="Proteomes" id="UP000254134"/>
    </source>
</evidence>
<dbReference type="Gene3D" id="3.30.465.10">
    <property type="match status" value="1"/>
</dbReference>
<comment type="caution">
    <text evidence="5">The sequence shown here is derived from an EMBL/GenBank/DDBJ whole genome shotgun (WGS) entry which is preliminary data.</text>
</comment>
<gene>
    <name evidence="5" type="ORF">Gocc_2945</name>
</gene>